<dbReference type="KEGG" id="ssub:CP968_02165"/>
<name>A0A5P2UFM9_9ACTN</name>
<dbReference type="Proteomes" id="UP000326831">
    <property type="component" value="Chromosome"/>
</dbReference>
<dbReference type="OrthoDB" id="4320263at2"/>
<evidence type="ECO:0000256" key="1">
    <source>
        <dbReference type="SAM" id="MobiDB-lite"/>
    </source>
</evidence>
<proteinExistence type="predicted"/>
<protein>
    <submittedName>
        <fullName evidence="2">DUF5133 domain-containing protein</fullName>
    </submittedName>
</protein>
<keyword evidence="3" id="KW-1185">Reference proteome</keyword>
<dbReference type="InterPro" id="IPR033457">
    <property type="entry name" value="DUF5133"/>
</dbReference>
<gene>
    <name evidence="2" type="ORF">CP968_02165</name>
</gene>
<organism evidence="2 3">
    <name type="scientific">Streptomyces subrutilus</name>
    <dbReference type="NCBI Taxonomy" id="36818"/>
    <lineage>
        <taxon>Bacteria</taxon>
        <taxon>Bacillati</taxon>
        <taxon>Actinomycetota</taxon>
        <taxon>Actinomycetes</taxon>
        <taxon>Kitasatosporales</taxon>
        <taxon>Streptomycetaceae</taxon>
        <taxon>Streptomyces</taxon>
    </lineage>
</organism>
<dbReference type="Pfam" id="PF17196">
    <property type="entry name" value="DUF5133"/>
    <property type="match status" value="1"/>
</dbReference>
<evidence type="ECO:0000313" key="3">
    <source>
        <dbReference type="Proteomes" id="UP000326831"/>
    </source>
</evidence>
<reference evidence="2 3" key="1">
    <citation type="submission" date="2017-09" db="EMBL/GenBank/DDBJ databases">
        <authorList>
            <person name="Lee N."/>
            <person name="Cho B.-K."/>
        </authorList>
    </citation>
    <scope>NUCLEOTIDE SEQUENCE [LARGE SCALE GENOMIC DNA]</scope>
    <source>
        <strain evidence="2 3">ATCC 27467</strain>
    </source>
</reference>
<evidence type="ECO:0000313" key="2">
    <source>
        <dbReference type="EMBL" id="QEU77255.1"/>
    </source>
</evidence>
<feature type="region of interest" description="Disordered" evidence="1">
    <location>
        <begin position="1"/>
        <end position="25"/>
    </location>
</feature>
<dbReference type="EMBL" id="CP023701">
    <property type="protein sequence ID" value="QEU77255.1"/>
    <property type="molecule type" value="Genomic_DNA"/>
</dbReference>
<sequence>MRRPGRGKGVTHPVERRPPVLKPSPSVLRGLLSRYADARITLSREDTPANRLELDNVSFTLCVATATTNVRDALAAADTLLLPSAAPAPRVRAVKAVKGVKAVKTPTTA</sequence>
<accession>A0A5P2UFM9</accession>
<dbReference type="AlphaFoldDB" id="A0A5P2UFM9"/>